<keyword evidence="8" id="KW-1185">Reference proteome</keyword>
<dbReference type="Pfam" id="PF01494">
    <property type="entry name" value="FAD_binding_3"/>
    <property type="match status" value="1"/>
</dbReference>
<evidence type="ECO:0000259" key="5">
    <source>
        <dbReference type="Pfam" id="PF01494"/>
    </source>
</evidence>
<dbReference type="SUPFAM" id="SSF51905">
    <property type="entry name" value="FAD/NAD(P)-binding domain"/>
    <property type="match status" value="1"/>
</dbReference>
<proteinExistence type="inferred from homology"/>
<dbReference type="Gene3D" id="3.30.9.10">
    <property type="entry name" value="D-Amino Acid Oxidase, subunit A, domain 2"/>
    <property type="match status" value="1"/>
</dbReference>
<dbReference type="AlphaFoldDB" id="A0A0C3HXS6"/>
<dbReference type="InterPro" id="IPR002938">
    <property type="entry name" value="FAD-bd"/>
</dbReference>
<dbReference type="InParanoid" id="A0A0C3HXS6"/>
<dbReference type="SUPFAM" id="SSF54373">
    <property type="entry name" value="FAD-linked reductases, C-terminal domain"/>
    <property type="match status" value="1"/>
</dbReference>
<dbReference type="Pfam" id="PF07976">
    <property type="entry name" value="Phe_hydrox_dim"/>
    <property type="match status" value="1"/>
</dbReference>
<dbReference type="PANTHER" id="PTHR43004:SF10">
    <property type="entry name" value="2-MONOOXYGENASE, PUTATIVE (AFU_ORTHOLOGUE AFUA_6G11480)-RELATED"/>
    <property type="match status" value="1"/>
</dbReference>
<organism evidence="7 8">
    <name type="scientific">Oidiodendron maius (strain Zn)</name>
    <dbReference type="NCBI Taxonomy" id="913774"/>
    <lineage>
        <taxon>Eukaryota</taxon>
        <taxon>Fungi</taxon>
        <taxon>Dikarya</taxon>
        <taxon>Ascomycota</taxon>
        <taxon>Pezizomycotina</taxon>
        <taxon>Leotiomycetes</taxon>
        <taxon>Leotiomycetes incertae sedis</taxon>
        <taxon>Myxotrichaceae</taxon>
        <taxon>Oidiodendron</taxon>
    </lineage>
</organism>
<dbReference type="EMBL" id="KN832870">
    <property type="protein sequence ID" value="KIN07022.1"/>
    <property type="molecule type" value="Genomic_DNA"/>
</dbReference>
<dbReference type="CDD" id="cd02979">
    <property type="entry name" value="PHOX_C"/>
    <property type="match status" value="1"/>
</dbReference>
<dbReference type="NCBIfam" id="NF006144">
    <property type="entry name" value="PRK08294.1"/>
    <property type="match status" value="1"/>
</dbReference>
<evidence type="ECO:0000256" key="1">
    <source>
        <dbReference type="ARBA" id="ARBA00007801"/>
    </source>
</evidence>
<accession>A0A0C3HXS6</accession>
<dbReference type="STRING" id="913774.A0A0C3HXS6"/>
<keyword evidence="2" id="KW-0285">Flavoprotein</keyword>
<dbReference type="GO" id="GO:0071949">
    <property type="term" value="F:FAD binding"/>
    <property type="evidence" value="ECO:0007669"/>
    <property type="project" value="InterPro"/>
</dbReference>
<dbReference type="SUPFAM" id="SSF52833">
    <property type="entry name" value="Thioredoxin-like"/>
    <property type="match status" value="1"/>
</dbReference>
<dbReference type="InterPro" id="IPR050641">
    <property type="entry name" value="RIFMO-like"/>
</dbReference>
<evidence type="ECO:0000313" key="7">
    <source>
        <dbReference type="EMBL" id="KIN07022.1"/>
    </source>
</evidence>
<protein>
    <recommendedName>
        <fullName evidence="9">FAD-binding domain-containing protein</fullName>
    </recommendedName>
</protein>
<name>A0A0C3HXS6_OIDMZ</name>
<dbReference type="OrthoDB" id="1716816at2759"/>
<dbReference type="InterPro" id="IPR036249">
    <property type="entry name" value="Thioredoxin-like_sf"/>
</dbReference>
<dbReference type="GO" id="GO:0016709">
    <property type="term" value="F:oxidoreductase activity, acting on paired donors, with incorporation or reduction of molecular oxygen, NAD(P)H as one donor, and incorporation of one atom of oxygen"/>
    <property type="evidence" value="ECO:0007669"/>
    <property type="project" value="UniProtKB-ARBA"/>
</dbReference>
<dbReference type="PANTHER" id="PTHR43004">
    <property type="entry name" value="TRK SYSTEM POTASSIUM UPTAKE PROTEIN"/>
    <property type="match status" value="1"/>
</dbReference>
<gene>
    <name evidence="7" type="ORF">OIDMADRAFT_21939</name>
</gene>
<keyword evidence="4" id="KW-0560">Oxidoreductase</keyword>
<dbReference type="Gene3D" id="3.50.50.60">
    <property type="entry name" value="FAD/NAD(P)-binding domain"/>
    <property type="match status" value="1"/>
</dbReference>
<sequence length="593" mass="65944">MPQQVDVFICGSGSAGLSAATWLARCGIHCKIVDCRSGPLEIGQADGMQCRSVEIFESFGIVEELLREGYHVSEGTFWNPDPAGMGIVRTRSAEGTTPGLSFHPRVILNQARVHGILLEAMKRFNGLEVDYGYKVLEVKVDEAQASDADAYPVTVRTEKDGKEEVFNAKYALGCDGAHSAVRKSLGFNMIGDTSDSVWGVMDIFPQTDFPDIRKQVVVQSDAGSLVIIPREGGFMVRFYIELPLGTVAKDVKLEDLQDRARQIFRPYKMDFAGTFWWSAYSIGQRLADQFSKDNRVFLTGDACHTHSPKAGQGMNVSLQDGYNIGWKLASVLKGQTSPDLLRTYNIEREKVAHALIDFDRLWAKQMSSNVKEMNGDIDFSEIFVQAGAFTAGVTILYEDSSITRAQGSSQDLATNLKVGMRFPTTQVVRFCDARAMQLVNALPADGRWRILIFAGDIRQDAAYSRLNKPKLGEYIFSVTGPIQKHLPPGSDIDSFIEVLLVLNGERIKIEPSQIPECFSPVTGKWRMRDPHKVYIDDESYNSGHGHAYEFYGVHPEKGAIAIVRPDQYISMVLDIENHKGISDFFGEFALKRS</sequence>
<feature type="domain" description="FAD-binding" evidence="5">
    <location>
        <begin position="5"/>
        <end position="358"/>
    </location>
</feature>
<dbReference type="InterPro" id="IPR036188">
    <property type="entry name" value="FAD/NAD-bd_sf"/>
</dbReference>
<evidence type="ECO:0000256" key="2">
    <source>
        <dbReference type="ARBA" id="ARBA00022630"/>
    </source>
</evidence>
<feature type="domain" description="Phenol hydroxylase-like C-terminal dimerisation" evidence="6">
    <location>
        <begin position="397"/>
        <end position="592"/>
    </location>
</feature>
<dbReference type="HOGENOM" id="CLU_009665_9_2_1"/>
<dbReference type="InterPro" id="IPR038220">
    <property type="entry name" value="PHOX_C_sf"/>
</dbReference>
<comment type="similarity">
    <text evidence="1">Belongs to the PheA/TfdB FAD monooxygenase family.</text>
</comment>
<keyword evidence="3" id="KW-0274">FAD</keyword>
<evidence type="ECO:0000256" key="3">
    <source>
        <dbReference type="ARBA" id="ARBA00022827"/>
    </source>
</evidence>
<dbReference type="PRINTS" id="PR00420">
    <property type="entry name" value="RNGMNOXGNASE"/>
</dbReference>
<reference evidence="8" key="2">
    <citation type="submission" date="2015-01" db="EMBL/GenBank/DDBJ databases">
        <title>Evolutionary Origins and Diversification of the Mycorrhizal Mutualists.</title>
        <authorList>
            <consortium name="DOE Joint Genome Institute"/>
            <consortium name="Mycorrhizal Genomics Consortium"/>
            <person name="Kohler A."/>
            <person name="Kuo A."/>
            <person name="Nagy L.G."/>
            <person name="Floudas D."/>
            <person name="Copeland A."/>
            <person name="Barry K.W."/>
            <person name="Cichocki N."/>
            <person name="Veneault-Fourrey C."/>
            <person name="LaButti K."/>
            <person name="Lindquist E.A."/>
            <person name="Lipzen A."/>
            <person name="Lundell T."/>
            <person name="Morin E."/>
            <person name="Murat C."/>
            <person name="Riley R."/>
            <person name="Ohm R."/>
            <person name="Sun H."/>
            <person name="Tunlid A."/>
            <person name="Henrissat B."/>
            <person name="Grigoriev I.V."/>
            <person name="Hibbett D.S."/>
            <person name="Martin F."/>
        </authorList>
    </citation>
    <scope>NUCLEOTIDE SEQUENCE [LARGE SCALE GENOMIC DNA]</scope>
    <source>
        <strain evidence="8">Zn</strain>
    </source>
</reference>
<evidence type="ECO:0000259" key="6">
    <source>
        <dbReference type="Pfam" id="PF07976"/>
    </source>
</evidence>
<evidence type="ECO:0000313" key="8">
    <source>
        <dbReference type="Proteomes" id="UP000054321"/>
    </source>
</evidence>
<reference evidence="7 8" key="1">
    <citation type="submission" date="2014-04" db="EMBL/GenBank/DDBJ databases">
        <authorList>
            <consortium name="DOE Joint Genome Institute"/>
            <person name="Kuo A."/>
            <person name="Martino E."/>
            <person name="Perotto S."/>
            <person name="Kohler A."/>
            <person name="Nagy L.G."/>
            <person name="Floudas D."/>
            <person name="Copeland A."/>
            <person name="Barry K.W."/>
            <person name="Cichocki N."/>
            <person name="Veneault-Fourrey C."/>
            <person name="LaButti K."/>
            <person name="Lindquist E.A."/>
            <person name="Lipzen A."/>
            <person name="Lundell T."/>
            <person name="Morin E."/>
            <person name="Murat C."/>
            <person name="Sun H."/>
            <person name="Tunlid A."/>
            <person name="Henrissat B."/>
            <person name="Grigoriev I.V."/>
            <person name="Hibbett D.S."/>
            <person name="Martin F."/>
            <person name="Nordberg H.P."/>
            <person name="Cantor M.N."/>
            <person name="Hua S.X."/>
        </authorList>
    </citation>
    <scope>NUCLEOTIDE SEQUENCE [LARGE SCALE GENOMIC DNA]</scope>
    <source>
        <strain evidence="7 8">Zn</strain>
    </source>
</reference>
<dbReference type="Gene3D" id="3.40.30.20">
    <property type="match status" value="1"/>
</dbReference>
<evidence type="ECO:0008006" key="9">
    <source>
        <dbReference type="Google" id="ProtNLM"/>
    </source>
</evidence>
<dbReference type="InterPro" id="IPR012941">
    <property type="entry name" value="Phe_hydrox_C_dim_dom"/>
</dbReference>
<dbReference type="Proteomes" id="UP000054321">
    <property type="component" value="Unassembled WGS sequence"/>
</dbReference>
<evidence type="ECO:0000256" key="4">
    <source>
        <dbReference type="ARBA" id="ARBA00023002"/>
    </source>
</evidence>